<reference evidence="3" key="1">
    <citation type="submission" date="2016-06" db="EMBL/GenBank/DDBJ databases">
        <title>Parallel loss of symbiosis genes in relatives of nitrogen-fixing non-legume Parasponia.</title>
        <authorList>
            <person name="Van Velzen R."/>
            <person name="Holmer R."/>
            <person name="Bu F."/>
            <person name="Rutten L."/>
            <person name="Van Zeijl A."/>
            <person name="Liu W."/>
            <person name="Santuari L."/>
            <person name="Cao Q."/>
            <person name="Sharma T."/>
            <person name="Shen D."/>
            <person name="Roswanjaya Y."/>
            <person name="Wardhani T."/>
            <person name="Kalhor M.S."/>
            <person name="Jansen J."/>
            <person name="Van den Hoogen J."/>
            <person name="Gungor B."/>
            <person name="Hartog M."/>
            <person name="Hontelez J."/>
            <person name="Verver J."/>
            <person name="Yang W.-C."/>
            <person name="Schijlen E."/>
            <person name="Repin R."/>
            <person name="Schilthuizen M."/>
            <person name="Schranz E."/>
            <person name="Heidstra R."/>
            <person name="Miyata K."/>
            <person name="Fedorova E."/>
            <person name="Kohlen W."/>
            <person name="Bisseling T."/>
            <person name="Smit S."/>
            <person name="Geurts R."/>
        </authorList>
    </citation>
    <scope>NUCLEOTIDE SEQUENCE [LARGE SCALE GENOMIC DNA]</scope>
    <source>
        <strain evidence="3">cv. RG33-2</strain>
    </source>
</reference>
<dbReference type="AlphaFoldDB" id="A0A2P5G0T4"/>
<feature type="compositionally biased region" description="Low complexity" evidence="1">
    <location>
        <begin position="238"/>
        <end position="266"/>
    </location>
</feature>
<feature type="region of interest" description="Disordered" evidence="1">
    <location>
        <begin position="1"/>
        <end position="85"/>
    </location>
</feature>
<feature type="compositionally biased region" description="Basic and acidic residues" evidence="1">
    <location>
        <begin position="216"/>
        <end position="233"/>
    </location>
</feature>
<gene>
    <name evidence="2" type="ORF">TorRG33x02_008500</name>
</gene>
<feature type="compositionally biased region" description="Basic and acidic residues" evidence="1">
    <location>
        <begin position="70"/>
        <end position="82"/>
    </location>
</feature>
<dbReference type="PANTHER" id="PTHR33871:SF1">
    <property type="entry name" value="OS05G0503100 PROTEIN"/>
    <property type="match status" value="1"/>
</dbReference>
<evidence type="ECO:0000313" key="3">
    <source>
        <dbReference type="Proteomes" id="UP000237000"/>
    </source>
</evidence>
<dbReference type="InParanoid" id="A0A2P5G0T4"/>
<dbReference type="PANTHER" id="PTHR33871">
    <property type="entry name" value="OS05G0503100 PROTEIN-RELATED"/>
    <property type="match status" value="1"/>
</dbReference>
<keyword evidence="3" id="KW-1185">Reference proteome</keyword>
<proteinExistence type="predicted"/>
<accession>A0A2P5G0T4</accession>
<name>A0A2P5G0T4_TREOI</name>
<comment type="caution">
    <text evidence="2">The sequence shown here is derived from an EMBL/GenBank/DDBJ whole genome shotgun (WGS) entry which is preliminary data.</text>
</comment>
<organism evidence="2 3">
    <name type="scientific">Trema orientale</name>
    <name type="common">Charcoal tree</name>
    <name type="synonym">Celtis orientalis</name>
    <dbReference type="NCBI Taxonomy" id="63057"/>
    <lineage>
        <taxon>Eukaryota</taxon>
        <taxon>Viridiplantae</taxon>
        <taxon>Streptophyta</taxon>
        <taxon>Embryophyta</taxon>
        <taxon>Tracheophyta</taxon>
        <taxon>Spermatophyta</taxon>
        <taxon>Magnoliopsida</taxon>
        <taxon>eudicotyledons</taxon>
        <taxon>Gunneridae</taxon>
        <taxon>Pentapetalae</taxon>
        <taxon>rosids</taxon>
        <taxon>fabids</taxon>
        <taxon>Rosales</taxon>
        <taxon>Cannabaceae</taxon>
        <taxon>Trema</taxon>
    </lineage>
</organism>
<evidence type="ECO:0000256" key="1">
    <source>
        <dbReference type="SAM" id="MobiDB-lite"/>
    </source>
</evidence>
<feature type="region of interest" description="Disordered" evidence="1">
    <location>
        <begin position="141"/>
        <end position="295"/>
    </location>
</feature>
<dbReference type="EMBL" id="JXTC01000002">
    <property type="protein sequence ID" value="POO03645.1"/>
    <property type="molecule type" value="Genomic_DNA"/>
</dbReference>
<dbReference type="FunCoup" id="A0A2P5G0T4">
    <property type="interactions" value="319"/>
</dbReference>
<feature type="compositionally biased region" description="Low complexity" evidence="1">
    <location>
        <begin position="187"/>
        <end position="198"/>
    </location>
</feature>
<evidence type="ECO:0000313" key="2">
    <source>
        <dbReference type="EMBL" id="POO03645.1"/>
    </source>
</evidence>
<dbReference type="Proteomes" id="UP000237000">
    <property type="component" value="Unassembled WGS sequence"/>
</dbReference>
<protein>
    <submittedName>
        <fullName evidence="2">Uncharacterized protein</fullName>
    </submittedName>
</protein>
<dbReference type="OrthoDB" id="1922230at2759"/>
<feature type="compositionally biased region" description="Polar residues" evidence="1">
    <location>
        <begin position="16"/>
        <end position="27"/>
    </location>
</feature>
<sequence length="307" mass="32878">MGCCASTGKTKFSAPGPQNHQHSTLAGSSLAPGSRSVAGDSRAPPPSAEEETVKEVLSETARPKTSPIPKLEEETKDEESKIPKPRPVLLPIIKLHDEKIEKTAPFNPSTAAAEEISEVSEICSLSESVSAATTITRDDDEEVGLRVNYRSPMKGTRNRSYSGDLGAAKRERTVGMSPTRRSNQSPGRRNGNGVGSVRLVQGREPGQAMMARRGLRTTEHLQPQRRDSGEGSARRSRSPATRSGAVGRSPSARRSAKSPGRAASGPIDGSNRRVTEDLGLEGKWPPTSTTDESLENPLVSLECFIFL</sequence>